<evidence type="ECO:0000313" key="2">
    <source>
        <dbReference type="EMBL" id="MCK6255352.1"/>
    </source>
</evidence>
<dbReference type="AlphaFoldDB" id="A0A9X1X738"/>
<evidence type="ECO:0000313" key="3">
    <source>
        <dbReference type="Proteomes" id="UP001139011"/>
    </source>
</evidence>
<feature type="transmembrane region" description="Helical" evidence="1">
    <location>
        <begin position="25"/>
        <end position="46"/>
    </location>
</feature>
<evidence type="ECO:0000256" key="1">
    <source>
        <dbReference type="SAM" id="Phobius"/>
    </source>
</evidence>
<keyword evidence="1" id="KW-0812">Transmembrane</keyword>
<keyword evidence="1" id="KW-1133">Transmembrane helix</keyword>
<dbReference type="RefSeq" id="WP_248251191.1">
    <property type="nucleotide sequence ID" value="NZ_JAIWJX010000002.1"/>
</dbReference>
<dbReference type="Proteomes" id="UP001139011">
    <property type="component" value="Unassembled WGS sequence"/>
</dbReference>
<name>A0A9X1X738_9BACL</name>
<reference evidence="2" key="1">
    <citation type="submission" date="2021-09" db="EMBL/GenBank/DDBJ databases">
        <title>Genome analysis of Fictibacillus sp. KIGAM418 isolated from marine sediment.</title>
        <authorList>
            <person name="Seo M.-J."/>
            <person name="Cho E.-S."/>
            <person name="Hwang C.Y."/>
        </authorList>
    </citation>
    <scope>NUCLEOTIDE SEQUENCE</scope>
    <source>
        <strain evidence="2">KIGAM418</strain>
    </source>
</reference>
<sequence>MFIALIMTIFTTIIASFQLLFSGHGLAGASLIGSGTAVSAGTMYLYQKKHSQKKKKKEENTFCDEVCYQIDCC</sequence>
<gene>
    <name evidence="2" type="ORF">LCY76_01745</name>
</gene>
<protein>
    <submittedName>
        <fullName evidence="2">Uncharacterized protein</fullName>
    </submittedName>
</protein>
<proteinExistence type="predicted"/>
<accession>A0A9X1X738</accession>
<keyword evidence="3" id="KW-1185">Reference proteome</keyword>
<organism evidence="2 3">
    <name type="scientific">Fictibacillus marinisediminis</name>
    <dbReference type="NCBI Taxonomy" id="2878389"/>
    <lineage>
        <taxon>Bacteria</taxon>
        <taxon>Bacillati</taxon>
        <taxon>Bacillota</taxon>
        <taxon>Bacilli</taxon>
        <taxon>Bacillales</taxon>
        <taxon>Fictibacillaceae</taxon>
        <taxon>Fictibacillus</taxon>
    </lineage>
</organism>
<comment type="caution">
    <text evidence="2">The sequence shown here is derived from an EMBL/GenBank/DDBJ whole genome shotgun (WGS) entry which is preliminary data.</text>
</comment>
<keyword evidence="1" id="KW-0472">Membrane</keyword>
<dbReference type="EMBL" id="JAIWJX010000002">
    <property type="protein sequence ID" value="MCK6255352.1"/>
    <property type="molecule type" value="Genomic_DNA"/>
</dbReference>